<gene>
    <name evidence="3" type="ORF">LMUR_11812</name>
</gene>
<dbReference type="InterPro" id="IPR006976">
    <property type="entry name" value="VanZ-like"/>
</dbReference>
<dbReference type="EMBL" id="AODG01000014">
    <property type="protein sequence ID" value="EUJ26777.1"/>
    <property type="molecule type" value="Genomic_DNA"/>
</dbReference>
<sequence>MGKTMKLQTWKYGALILPVLYFIYDYYLAKQLGTSADQINALSNSLILFIIILLIARKANIKQFLDIIWFLVFSLYLMILHYLVTYLYIGNFIKGQLTAHPHLQFQSINLVPFATIEATFNQIDPNFSVTIQVIGNILMLAPLAFFLLYFQLTKKAGKTFLWIVAVAIGIECIQFLQTTFASMYQLMPANSHRSADIDDIILNSCSGLLGILAAYLIPKVRKRMGRK</sequence>
<evidence type="ECO:0000256" key="1">
    <source>
        <dbReference type="SAM" id="Phobius"/>
    </source>
</evidence>
<dbReference type="PANTHER" id="PTHR36834">
    <property type="entry name" value="MEMBRANE PROTEIN-RELATED"/>
    <property type="match status" value="1"/>
</dbReference>
<feature type="transmembrane region" description="Helical" evidence="1">
    <location>
        <begin position="41"/>
        <end position="56"/>
    </location>
</feature>
<proteinExistence type="predicted"/>
<feature type="transmembrane region" description="Helical" evidence="1">
    <location>
        <begin position="12"/>
        <end position="29"/>
    </location>
</feature>
<dbReference type="PANTHER" id="PTHR36834:SF2">
    <property type="entry name" value="MEMBRANE PROTEIN"/>
    <property type="match status" value="1"/>
</dbReference>
<dbReference type="Proteomes" id="UP000019251">
    <property type="component" value="Unassembled WGS sequence"/>
</dbReference>
<dbReference type="AlphaFoldDB" id="A0A829R5S2"/>
<evidence type="ECO:0000313" key="3">
    <source>
        <dbReference type="EMBL" id="EUJ26777.1"/>
    </source>
</evidence>
<dbReference type="Pfam" id="PF04892">
    <property type="entry name" value="VanZ"/>
    <property type="match status" value="1"/>
</dbReference>
<reference evidence="3 4" key="1">
    <citation type="submission" date="2012-12" db="EMBL/GenBank/DDBJ databases">
        <title>Novel taxa of Listeriaceae from agricultural environments in the United States.</title>
        <authorList>
            <person name="den Bakker H.C."/>
            <person name="Allred A."/>
            <person name="Warchocki S."/>
            <person name="Wright E.M."/>
            <person name="Burrell A."/>
            <person name="Nightingale K.K."/>
            <person name="Kephart D."/>
            <person name="Wiedmann M."/>
        </authorList>
    </citation>
    <scope>NUCLEOTIDE SEQUENCE [LARGE SCALE GENOMIC DNA]</scope>
    <source>
        <strain evidence="3 4">FSL F6-1183</strain>
    </source>
</reference>
<feature type="transmembrane region" description="Helical" evidence="1">
    <location>
        <begin position="68"/>
        <end position="89"/>
    </location>
</feature>
<protein>
    <recommendedName>
        <fullName evidence="2">VanZ-like domain-containing protein</fullName>
    </recommendedName>
</protein>
<accession>A0A829R5S2</accession>
<evidence type="ECO:0000259" key="2">
    <source>
        <dbReference type="Pfam" id="PF04892"/>
    </source>
</evidence>
<comment type="caution">
    <text evidence="3">The sequence shown here is derived from an EMBL/GenBank/DDBJ whole genome shotgun (WGS) entry which is preliminary data.</text>
</comment>
<evidence type="ECO:0000313" key="4">
    <source>
        <dbReference type="Proteomes" id="UP000019251"/>
    </source>
</evidence>
<keyword evidence="1" id="KW-1133">Transmembrane helix</keyword>
<feature type="domain" description="VanZ-like" evidence="2">
    <location>
        <begin position="73"/>
        <end position="217"/>
    </location>
</feature>
<feature type="transmembrane region" description="Helical" evidence="1">
    <location>
        <begin position="160"/>
        <end position="180"/>
    </location>
</feature>
<feature type="transmembrane region" description="Helical" evidence="1">
    <location>
        <begin position="200"/>
        <end position="217"/>
    </location>
</feature>
<name>A0A829R5S2_LISGR</name>
<dbReference type="InterPro" id="IPR053150">
    <property type="entry name" value="Teicoplanin_resist-assoc"/>
</dbReference>
<keyword evidence="1" id="KW-0472">Membrane</keyword>
<keyword evidence="1" id="KW-0812">Transmembrane</keyword>
<feature type="transmembrane region" description="Helical" evidence="1">
    <location>
        <begin position="129"/>
        <end position="148"/>
    </location>
</feature>
<organism evidence="3 4">
    <name type="scientific">Listeria grayi FSL F6-1183</name>
    <dbReference type="NCBI Taxonomy" id="1265827"/>
    <lineage>
        <taxon>Bacteria</taxon>
        <taxon>Bacillati</taxon>
        <taxon>Bacillota</taxon>
        <taxon>Bacilli</taxon>
        <taxon>Bacillales</taxon>
        <taxon>Listeriaceae</taxon>
        <taxon>Listeria</taxon>
    </lineage>
</organism>